<evidence type="ECO:0000313" key="2">
    <source>
        <dbReference type="Proteomes" id="UP001177140"/>
    </source>
</evidence>
<comment type="caution">
    <text evidence="1">The sequence shown here is derived from an EMBL/GenBank/DDBJ whole genome shotgun (WGS) entry which is preliminary data.</text>
</comment>
<keyword evidence="2" id="KW-1185">Reference proteome</keyword>
<evidence type="ECO:0000313" key="1">
    <source>
        <dbReference type="EMBL" id="MCL7033182.1"/>
    </source>
</evidence>
<name>A0AA41V5U8_PAPNU</name>
<gene>
    <name evidence="1" type="ORF">MKW94_014930</name>
</gene>
<dbReference type="Proteomes" id="UP001177140">
    <property type="component" value="Unassembled WGS sequence"/>
</dbReference>
<proteinExistence type="predicted"/>
<reference evidence="1" key="1">
    <citation type="submission" date="2022-03" db="EMBL/GenBank/DDBJ databases">
        <title>A functionally conserved STORR gene fusion in Papaver species that diverged 16.8 million years ago.</title>
        <authorList>
            <person name="Catania T."/>
        </authorList>
    </citation>
    <scope>NUCLEOTIDE SEQUENCE</scope>
    <source>
        <strain evidence="1">S-191538</strain>
    </source>
</reference>
<accession>A0AA41V5U8</accession>
<organism evidence="1 2">
    <name type="scientific">Papaver nudicaule</name>
    <name type="common">Iceland poppy</name>
    <dbReference type="NCBI Taxonomy" id="74823"/>
    <lineage>
        <taxon>Eukaryota</taxon>
        <taxon>Viridiplantae</taxon>
        <taxon>Streptophyta</taxon>
        <taxon>Embryophyta</taxon>
        <taxon>Tracheophyta</taxon>
        <taxon>Spermatophyta</taxon>
        <taxon>Magnoliopsida</taxon>
        <taxon>Ranunculales</taxon>
        <taxon>Papaveraceae</taxon>
        <taxon>Papaveroideae</taxon>
        <taxon>Papaver</taxon>
    </lineage>
</organism>
<protein>
    <submittedName>
        <fullName evidence="1">Uncharacterized protein</fullName>
    </submittedName>
</protein>
<dbReference type="EMBL" id="JAJJMA010131449">
    <property type="protein sequence ID" value="MCL7033182.1"/>
    <property type="molecule type" value="Genomic_DNA"/>
</dbReference>
<sequence>MRQIHCFLYSGVYETIHKVMTLRLVNADECESLFMKIWAMLFFKIKKLEEGTTLEIFNDTPKTKEELHEKLRPSMRKEVMELLKKKKASVVDKVVDVKIKIVHPKCWSCSNPHWTFMLKWLSESYGGRFSY</sequence>
<dbReference type="AlphaFoldDB" id="A0AA41V5U8"/>